<protein>
    <submittedName>
        <fullName evidence="2">Uncharacterized protein</fullName>
    </submittedName>
</protein>
<proteinExistence type="predicted"/>
<dbReference type="Proteomes" id="UP000220106">
    <property type="component" value="Unassembled WGS sequence"/>
</dbReference>
<evidence type="ECO:0000313" key="1">
    <source>
        <dbReference type="EMBL" id="AXN38662.1"/>
    </source>
</evidence>
<accession>A0AAX0S1W5</accession>
<keyword evidence="4" id="KW-1185">Reference proteome</keyword>
<reference evidence="2 3" key="1">
    <citation type="submission" date="2017-09" db="EMBL/GenBank/DDBJ databases">
        <title>Large-scale bioinformatics analysis of Bacillus genomes uncovers conserved roles of natural products in bacterial physiology.</title>
        <authorList>
            <consortium name="Agbiome Team Llc"/>
            <person name="Bleich R.M."/>
            <person name="Kirk G.J."/>
            <person name="Santa Maria K.C."/>
            <person name="Allen S.E."/>
            <person name="Farag S."/>
            <person name="Shank E.A."/>
            <person name="Bowers A."/>
        </authorList>
    </citation>
    <scope>NUCLEOTIDE SEQUENCE [LARGE SCALE GENOMIC DNA]</scope>
    <source>
        <strain evidence="2 3">AFS003229</strain>
    </source>
</reference>
<evidence type="ECO:0000313" key="3">
    <source>
        <dbReference type="Proteomes" id="UP000220106"/>
    </source>
</evidence>
<evidence type="ECO:0000313" key="4">
    <source>
        <dbReference type="Proteomes" id="UP000260457"/>
    </source>
</evidence>
<dbReference type="AlphaFoldDB" id="A0AAX0S1W5"/>
<reference evidence="1 4" key="2">
    <citation type="submission" date="2018-07" db="EMBL/GenBank/DDBJ databases">
        <title>The molecular basis for the intramolecular migration of carboxyl group in the catabolism of para-hydroxybenzoate via gentisate.</title>
        <authorList>
            <person name="Zhao H."/>
            <person name="Xu Y."/>
            <person name="Lin S."/>
            <person name="Spain J.C."/>
            <person name="Zhou N.-Y."/>
        </authorList>
    </citation>
    <scope>NUCLEOTIDE SEQUENCE [LARGE SCALE GENOMIC DNA]</scope>
    <source>
        <strain evidence="1 4">PHB-7a</strain>
    </source>
</reference>
<dbReference type="KEGG" id="pbut:DTO10_09715"/>
<name>A0AAX0S1W5_9BACI</name>
<dbReference type="Proteomes" id="UP000260457">
    <property type="component" value="Chromosome"/>
</dbReference>
<evidence type="ECO:0000313" key="2">
    <source>
        <dbReference type="EMBL" id="PEJ30336.1"/>
    </source>
</evidence>
<dbReference type="GeneID" id="97412477"/>
<sequence>MNHTPLIKACLKAGLHFIRHMTIQQAATIAGIVFLIIHPEIFSPIWLTLATSVLILLFL</sequence>
<dbReference type="RefSeq" id="WP_053348658.1">
    <property type="nucleotide sequence ID" value="NZ_CP030926.1"/>
</dbReference>
<dbReference type="EMBL" id="CP030926">
    <property type="protein sequence ID" value="AXN38662.1"/>
    <property type="molecule type" value="Genomic_DNA"/>
</dbReference>
<organism evidence="2 3">
    <name type="scientific">Peribacillus butanolivorans</name>
    <dbReference type="NCBI Taxonomy" id="421767"/>
    <lineage>
        <taxon>Bacteria</taxon>
        <taxon>Bacillati</taxon>
        <taxon>Bacillota</taxon>
        <taxon>Bacilli</taxon>
        <taxon>Bacillales</taxon>
        <taxon>Bacillaceae</taxon>
        <taxon>Peribacillus</taxon>
    </lineage>
</organism>
<dbReference type="EMBL" id="NUEQ01000034">
    <property type="protein sequence ID" value="PEJ30336.1"/>
    <property type="molecule type" value="Genomic_DNA"/>
</dbReference>
<gene>
    <name evidence="2" type="ORF">CN689_21450</name>
    <name evidence="1" type="ORF">DTO10_09715</name>
</gene>